<name>A0AC35FP14_9BILA</name>
<dbReference type="WBParaSite" id="PS1159_v2.g18952.t1">
    <property type="protein sequence ID" value="PS1159_v2.g18952.t1"/>
    <property type="gene ID" value="PS1159_v2.g18952"/>
</dbReference>
<accession>A0AC35FP14</accession>
<evidence type="ECO:0000313" key="1">
    <source>
        <dbReference type="Proteomes" id="UP000887580"/>
    </source>
</evidence>
<protein>
    <submittedName>
        <fullName evidence="2">BTB domain-containing protein</fullName>
    </submittedName>
</protein>
<sequence>MPLIPFALQWTIPENQLISLKNSENGRLDSDFVSNIPGFKYNLQIFPNGNNGKHRGKLIISLKLNLGNVKKVETDSTFTFESANYSFRGQHTYDKSIGCGTFVADAKDFFDPEKKFIVDGKCTIKVYGNFKFETDEPISNFEQQKWDGEELGGKLWEDDESKDFTVSVDEKEIKAHKCVLGTKSNDKVEPLLISQINAANVCRLTNSSIFSNSLKIKNECMEFLMTAVTSKTLISEIEVLDKDIALKILQNSFF</sequence>
<organism evidence="1 2">
    <name type="scientific">Panagrolaimus sp. PS1159</name>
    <dbReference type="NCBI Taxonomy" id="55785"/>
    <lineage>
        <taxon>Eukaryota</taxon>
        <taxon>Metazoa</taxon>
        <taxon>Ecdysozoa</taxon>
        <taxon>Nematoda</taxon>
        <taxon>Chromadorea</taxon>
        <taxon>Rhabditida</taxon>
        <taxon>Tylenchina</taxon>
        <taxon>Panagrolaimomorpha</taxon>
        <taxon>Panagrolaimoidea</taxon>
        <taxon>Panagrolaimidae</taxon>
        <taxon>Panagrolaimus</taxon>
    </lineage>
</organism>
<dbReference type="Proteomes" id="UP000887580">
    <property type="component" value="Unplaced"/>
</dbReference>
<reference evidence="2" key="1">
    <citation type="submission" date="2022-11" db="UniProtKB">
        <authorList>
            <consortium name="WormBaseParasite"/>
        </authorList>
    </citation>
    <scope>IDENTIFICATION</scope>
</reference>
<proteinExistence type="predicted"/>
<evidence type="ECO:0000313" key="2">
    <source>
        <dbReference type="WBParaSite" id="PS1159_v2.g18952.t1"/>
    </source>
</evidence>